<dbReference type="PANTHER" id="PTHR43166:SF30">
    <property type="entry name" value="METHIONINE IMPORT ATP-BINDING PROTEIN METN"/>
    <property type="match status" value="1"/>
</dbReference>
<dbReference type="Pfam" id="PF00005">
    <property type="entry name" value="ABC_tran"/>
    <property type="match status" value="1"/>
</dbReference>
<keyword evidence="7 12" id="KW-0067">ATP-binding</keyword>
<dbReference type="InterPro" id="IPR003593">
    <property type="entry name" value="AAA+_ATPase"/>
</dbReference>
<dbReference type="EMBL" id="FOZL01000001">
    <property type="protein sequence ID" value="SFS13822.1"/>
    <property type="molecule type" value="Genomic_DNA"/>
</dbReference>
<keyword evidence="9" id="KW-0029">Amino-acid transport</keyword>
<keyword evidence="13" id="KW-1185">Reference proteome</keyword>
<dbReference type="STRING" id="474950.SAMN05421771_2401"/>
<protein>
    <recommendedName>
        <fullName evidence="3">Cell division ATP-binding protein FtsE</fullName>
    </recommendedName>
</protein>
<dbReference type="InterPro" id="IPR045865">
    <property type="entry name" value="ACT-like_dom_sf"/>
</dbReference>
<dbReference type="SMART" id="SM00382">
    <property type="entry name" value="AAA"/>
    <property type="match status" value="1"/>
</dbReference>
<dbReference type="GO" id="GO:0005886">
    <property type="term" value="C:plasma membrane"/>
    <property type="evidence" value="ECO:0007669"/>
    <property type="project" value="UniProtKB-ARBA"/>
</dbReference>
<dbReference type="SUPFAM" id="SSF52540">
    <property type="entry name" value="P-loop containing nucleoside triphosphate hydrolases"/>
    <property type="match status" value="1"/>
</dbReference>
<dbReference type="GO" id="GO:0016887">
    <property type="term" value="F:ATP hydrolysis activity"/>
    <property type="evidence" value="ECO:0007669"/>
    <property type="project" value="InterPro"/>
</dbReference>
<proteinExistence type="inferred from homology"/>
<dbReference type="RefSeq" id="WP_089839344.1">
    <property type="nucleotide sequence ID" value="NZ_FOZL01000001.1"/>
</dbReference>
<evidence type="ECO:0000313" key="12">
    <source>
        <dbReference type="EMBL" id="SFS13822.1"/>
    </source>
</evidence>
<dbReference type="Proteomes" id="UP000199024">
    <property type="component" value="Unassembled WGS sequence"/>
</dbReference>
<dbReference type="Pfam" id="PF09383">
    <property type="entry name" value="NIL"/>
    <property type="match status" value="1"/>
</dbReference>
<evidence type="ECO:0000256" key="3">
    <source>
        <dbReference type="ARBA" id="ARBA00020019"/>
    </source>
</evidence>
<dbReference type="SUPFAM" id="SSF55021">
    <property type="entry name" value="ACT-like"/>
    <property type="match status" value="1"/>
</dbReference>
<dbReference type="InterPro" id="IPR017871">
    <property type="entry name" value="ABC_transporter-like_CS"/>
</dbReference>
<dbReference type="OrthoDB" id="9802264at2"/>
<evidence type="ECO:0000256" key="8">
    <source>
        <dbReference type="ARBA" id="ARBA00022967"/>
    </source>
</evidence>
<dbReference type="GO" id="GO:0005524">
    <property type="term" value="F:ATP binding"/>
    <property type="evidence" value="ECO:0007669"/>
    <property type="project" value="UniProtKB-KW"/>
</dbReference>
<name>A0A1I6MDZ8_9BACT</name>
<keyword evidence="5" id="KW-1003">Cell membrane</keyword>
<keyword evidence="4" id="KW-0813">Transport</keyword>
<dbReference type="InterPro" id="IPR027417">
    <property type="entry name" value="P-loop_NTPase"/>
</dbReference>
<evidence type="ECO:0000313" key="13">
    <source>
        <dbReference type="Proteomes" id="UP000199024"/>
    </source>
</evidence>
<dbReference type="GO" id="GO:0006865">
    <property type="term" value="P:amino acid transport"/>
    <property type="evidence" value="ECO:0007669"/>
    <property type="project" value="UniProtKB-KW"/>
</dbReference>
<dbReference type="FunFam" id="3.40.50.300:FF:000056">
    <property type="entry name" value="Cell division ATP-binding protein FtsE"/>
    <property type="match status" value="1"/>
</dbReference>
<evidence type="ECO:0000256" key="5">
    <source>
        <dbReference type="ARBA" id="ARBA00022475"/>
    </source>
</evidence>
<evidence type="ECO:0000256" key="10">
    <source>
        <dbReference type="ARBA" id="ARBA00023136"/>
    </source>
</evidence>
<dbReference type="InterPro" id="IPR050086">
    <property type="entry name" value="MetN_ABC_transporter-like"/>
</dbReference>
<dbReference type="Gene3D" id="3.40.50.300">
    <property type="entry name" value="P-loop containing nucleotide triphosphate hydrolases"/>
    <property type="match status" value="1"/>
</dbReference>
<dbReference type="PANTHER" id="PTHR43166">
    <property type="entry name" value="AMINO ACID IMPORT ATP-BINDING PROTEIN"/>
    <property type="match status" value="1"/>
</dbReference>
<comment type="function">
    <text evidence="1">Part of the ABC transporter FtsEX involved in cellular division. Important for assembly or stability of the septal ring.</text>
</comment>
<evidence type="ECO:0000256" key="4">
    <source>
        <dbReference type="ARBA" id="ARBA00022448"/>
    </source>
</evidence>
<accession>A0A1I6MDZ8</accession>
<feature type="domain" description="ABC transporter" evidence="11">
    <location>
        <begin position="14"/>
        <end position="253"/>
    </location>
</feature>
<keyword evidence="8" id="KW-1278">Translocase</keyword>
<dbReference type="SMART" id="SM00930">
    <property type="entry name" value="NIL"/>
    <property type="match status" value="1"/>
</dbReference>
<evidence type="ECO:0000256" key="1">
    <source>
        <dbReference type="ARBA" id="ARBA00002579"/>
    </source>
</evidence>
<sequence>MSDDQSVAPTPPAVLLENITKRYRQGNGWSNAITRISLSVSKGTIQGIIGFSGAGKTTLLRCISRLELPDEGRVLIDGADLAHMNGEELRSARRRLGVVFQQLHLLRSRTVAENVALPLELAELAPEAIHERVTELLAWFGLEAKADQYPSQLSGGQQQRVAIARALATKPAVLLSDEPTSALDPETTASVLSLLRRVRDELGVTVLLITHELSAVRAICDRVAVLDQGAIVEEGPVEEVLLRPASRTTQRLLGRSFGAEHLAAHLGERDLHAGSLFLELQFLGQSGTSHVLSGLIRTFDVTLNILRADIGELNRSAYGFLLVELGGETGTLEQSIHFLEAHGASVTRIDPWTEAEANGRPA</sequence>
<keyword evidence="6" id="KW-0547">Nucleotide-binding</keyword>
<keyword evidence="10" id="KW-0472">Membrane</keyword>
<evidence type="ECO:0000259" key="11">
    <source>
        <dbReference type="PROSITE" id="PS50893"/>
    </source>
</evidence>
<evidence type="ECO:0000256" key="6">
    <source>
        <dbReference type="ARBA" id="ARBA00022741"/>
    </source>
</evidence>
<gene>
    <name evidence="12" type="ORF">SAMN05421771_2401</name>
</gene>
<reference evidence="12 13" key="1">
    <citation type="submission" date="2016-10" db="EMBL/GenBank/DDBJ databases">
        <authorList>
            <person name="de Groot N.N."/>
        </authorList>
    </citation>
    <scope>NUCLEOTIDE SEQUENCE [LARGE SCALE GENOMIC DNA]</scope>
    <source>
        <strain evidence="12 13">DSM 21001</strain>
    </source>
</reference>
<dbReference type="AlphaFoldDB" id="A0A1I6MDZ8"/>
<dbReference type="InterPro" id="IPR003439">
    <property type="entry name" value="ABC_transporter-like_ATP-bd"/>
</dbReference>
<organism evidence="12 13">
    <name type="scientific">Granulicella pectinivorans</name>
    <dbReference type="NCBI Taxonomy" id="474950"/>
    <lineage>
        <taxon>Bacteria</taxon>
        <taxon>Pseudomonadati</taxon>
        <taxon>Acidobacteriota</taxon>
        <taxon>Terriglobia</taxon>
        <taxon>Terriglobales</taxon>
        <taxon>Acidobacteriaceae</taxon>
        <taxon>Granulicella</taxon>
    </lineage>
</organism>
<dbReference type="Gene3D" id="3.30.70.260">
    <property type="match status" value="1"/>
</dbReference>
<evidence type="ECO:0000256" key="9">
    <source>
        <dbReference type="ARBA" id="ARBA00022970"/>
    </source>
</evidence>
<evidence type="ECO:0000256" key="7">
    <source>
        <dbReference type="ARBA" id="ARBA00022840"/>
    </source>
</evidence>
<dbReference type="PROSITE" id="PS50893">
    <property type="entry name" value="ABC_TRANSPORTER_2"/>
    <property type="match status" value="1"/>
</dbReference>
<comment type="similarity">
    <text evidence="2">Belongs to the ABC transporter superfamily.</text>
</comment>
<evidence type="ECO:0000256" key="2">
    <source>
        <dbReference type="ARBA" id="ARBA00005417"/>
    </source>
</evidence>
<dbReference type="InterPro" id="IPR018449">
    <property type="entry name" value="NIL_domain"/>
</dbReference>
<dbReference type="PROSITE" id="PS00211">
    <property type="entry name" value="ABC_TRANSPORTER_1"/>
    <property type="match status" value="1"/>
</dbReference>